<dbReference type="OrthoDB" id="9036097at2"/>
<dbReference type="AlphaFoldDB" id="B1Z2Y0"/>
<evidence type="ECO:0000313" key="3">
    <source>
        <dbReference type="EMBL" id="ACB66560.1"/>
    </source>
</evidence>
<feature type="region of interest" description="Disordered" evidence="1">
    <location>
        <begin position="98"/>
        <end position="160"/>
    </location>
</feature>
<feature type="chain" id="PRO_5002773782" description="Lipoprotein" evidence="2">
    <location>
        <begin position="39"/>
        <end position="160"/>
    </location>
</feature>
<reference evidence="4" key="1">
    <citation type="submission" date="2008-04" db="EMBL/GenBank/DDBJ databases">
        <title>Complete sequence of chromosome 2 of Burkholderia ambifaria MC40-6.</title>
        <authorList>
            <person name="Copeland A."/>
            <person name="Lucas S."/>
            <person name="Lapidus A."/>
            <person name="Glavina del Rio T."/>
            <person name="Dalin E."/>
            <person name="Tice H."/>
            <person name="Pitluck S."/>
            <person name="Chain P."/>
            <person name="Malfatti S."/>
            <person name="Shin M."/>
            <person name="Vergez L."/>
            <person name="Lang D."/>
            <person name="Schmutz J."/>
            <person name="Larimer F."/>
            <person name="Land M."/>
            <person name="Hauser L."/>
            <person name="Kyrpides N."/>
            <person name="Lykidis A."/>
            <person name="Ramette A."/>
            <person name="Konstantinidis K."/>
            <person name="Tiedje J."/>
            <person name="Richardson P."/>
        </authorList>
    </citation>
    <scope>NUCLEOTIDE SEQUENCE [LARGE SCALE GENOMIC DNA]</scope>
    <source>
        <strain evidence="4">MC40-6</strain>
    </source>
</reference>
<dbReference type="Proteomes" id="UP000001680">
    <property type="component" value="Chromosome 2"/>
</dbReference>
<dbReference type="EMBL" id="CP001026">
    <property type="protein sequence ID" value="ACB66560.1"/>
    <property type="molecule type" value="Genomic_DNA"/>
</dbReference>
<dbReference type="RefSeq" id="WP_012365902.1">
    <property type="nucleotide sequence ID" value="NC_010552.1"/>
</dbReference>
<evidence type="ECO:0000256" key="2">
    <source>
        <dbReference type="SAM" id="SignalP"/>
    </source>
</evidence>
<evidence type="ECO:0000313" key="4">
    <source>
        <dbReference type="Proteomes" id="UP000001680"/>
    </source>
</evidence>
<organism evidence="3 4">
    <name type="scientific">Burkholderia ambifaria (strain MC40-6)</name>
    <dbReference type="NCBI Taxonomy" id="398577"/>
    <lineage>
        <taxon>Bacteria</taxon>
        <taxon>Pseudomonadati</taxon>
        <taxon>Pseudomonadota</taxon>
        <taxon>Betaproteobacteria</taxon>
        <taxon>Burkholderiales</taxon>
        <taxon>Burkholderiaceae</taxon>
        <taxon>Burkholderia</taxon>
        <taxon>Burkholderia cepacia complex</taxon>
    </lineage>
</organism>
<sequence length="160" mass="16332">MAVPRLPLHRTYSVRFVMNCSASLSSLVSIVSACVACAVDAQNLPATPADAPVFASSTPLAPVPLQRSAQAAITGAAAEPAAAASDVASTAVALPAALPAASTTATPESRGRGALRRPLVPTRPHRPPVADAPTEDPWHTGTLYTSPYEKSPYAQPGDPD</sequence>
<proteinExistence type="predicted"/>
<evidence type="ECO:0008006" key="5">
    <source>
        <dbReference type="Google" id="ProtNLM"/>
    </source>
</evidence>
<protein>
    <recommendedName>
        <fullName evidence="5">Lipoprotein</fullName>
    </recommendedName>
</protein>
<evidence type="ECO:0000256" key="1">
    <source>
        <dbReference type="SAM" id="MobiDB-lite"/>
    </source>
</evidence>
<dbReference type="HOGENOM" id="CLU_1841347_0_0_4"/>
<name>B1Z2Y0_BURA4</name>
<dbReference type="KEGG" id="bac:BamMC406_4095"/>
<accession>B1Z2Y0</accession>
<keyword evidence="2" id="KW-0732">Signal</keyword>
<dbReference type="PROSITE" id="PS51257">
    <property type="entry name" value="PROKAR_LIPOPROTEIN"/>
    <property type="match status" value="1"/>
</dbReference>
<gene>
    <name evidence="3" type="ordered locus">BamMC406_4095</name>
</gene>
<feature type="signal peptide" evidence="2">
    <location>
        <begin position="1"/>
        <end position="38"/>
    </location>
</feature>